<organism evidence="2 3">
    <name type="scientific">Chlorella ohadii</name>
    <dbReference type="NCBI Taxonomy" id="2649997"/>
    <lineage>
        <taxon>Eukaryota</taxon>
        <taxon>Viridiplantae</taxon>
        <taxon>Chlorophyta</taxon>
        <taxon>core chlorophytes</taxon>
        <taxon>Trebouxiophyceae</taxon>
        <taxon>Chlorellales</taxon>
        <taxon>Chlorellaceae</taxon>
        <taxon>Chlorella clade</taxon>
        <taxon>Chlorella</taxon>
    </lineage>
</organism>
<gene>
    <name evidence="2" type="ORF">COHA_001421</name>
</gene>
<protein>
    <submittedName>
        <fullName evidence="2">Uncharacterized protein</fullName>
    </submittedName>
</protein>
<accession>A0AAD5DZ96</accession>
<feature type="region of interest" description="Disordered" evidence="1">
    <location>
        <begin position="1"/>
        <end position="20"/>
    </location>
</feature>
<evidence type="ECO:0000313" key="2">
    <source>
        <dbReference type="EMBL" id="KAI7845056.1"/>
    </source>
</evidence>
<feature type="compositionally biased region" description="Low complexity" evidence="1">
    <location>
        <begin position="154"/>
        <end position="174"/>
    </location>
</feature>
<evidence type="ECO:0000256" key="1">
    <source>
        <dbReference type="SAM" id="MobiDB-lite"/>
    </source>
</evidence>
<dbReference type="AlphaFoldDB" id="A0AAD5DZ96"/>
<feature type="compositionally biased region" description="Low complexity" evidence="1">
    <location>
        <begin position="1"/>
        <end position="13"/>
    </location>
</feature>
<evidence type="ECO:0000313" key="3">
    <source>
        <dbReference type="Proteomes" id="UP001205105"/>
    </source>
</evidence>
<name>A0AAD5DZ96_9CHLO</name>
<sequence length="586" mass="63575">MSSQGQRGQRSGSPAPPQVLKWTPSMDEAYEAAVEKMGGLDQCKPKAVLQQLQADHPDLFADMDIQRVKWKLLSHRRREMRHRAMAPQGIAPPTKWSGRLEEAYEAAVAQLGGIHSAQPKQLLERLQPQFPDLTLEVIKWHLQGQRRRERRLTGRSSSTQHSPRQQQQRQQQQEQQEEQQEVGEEQEEMTEGERGRAQAQRPKQQRQQPARRRRRAASATPEAEGTAISAAGAPDGEQEAANAQPREQQQQQRQQQQPQEEQLPPPSWLQQPLAAQWTVEQQVVQQGIAQQLGQVPAAQPLLQQGQPQLPHLPPLPGATLLPDALLVGPSAPRGLVAGSSTSALLQHSVAGGPDWAQHMLPAAFQALSKVRRSRLIAAQLVTLLEEQRAKLVRLVPTLVAAEAAQAPSSHTSGASGDPLSQLLQTAQLLPAGQPWPALAGASSMLPPAAARDISPVPHKRQLHGVLAAAAALPLCSASAAVGPLQSSGGGSRSSGESGEEHLLTCTIPNCRRCAYERRLQASKQQQGAGALGQQQQAQQQRQAQQAQQQQQAVELAASIGSEPLLDFKDPALVRLLGSMLGSMPPE</sequence>
<dbReference type="EMBL" id="JADXDR010000022">
    <property type="protein sequence ID" value="KAI7845056.1"/>
    <property type="molecule type" value="Genomic_DNA"/>
</dbReference>
<comment type="caution">
    <text evidence="2">The sequence shown here is derived from an EMBL/GenBank/DDBJ whole genome shotgun (WGS) entry which is preliminary data.</text>
</comment>
<feature type="region of interest" description="Disordered" evidence="1">
    <location>
        <begin position="144"/>
        <end position="266"/>
    </location>
</feature>
<keyword evidence="3" id="KW-1185">Reference proteome</keyword>
<dbReference type="Proteomes" id="UP001205105">
    <property type="component" value="Unassembled WGS sequence"/>
</dbReference>
<proteinExistence type="predicted"/>
<feature type="compositionally biased region" description="Acidic residues" evidence="1">
    <location>
        <begin position="175"/>
        <end position="190"/>
    </location>
</feature>
<feature type="compositionally biased region" description="Low complexity" evidence="1">
    <location>
        <begin position="197"/>
        <end position="208"/>
    </location>
</feature>
<feature type="compositionally biased region" description="Low complexity" evidence="1">
    <location>
        <begin position="239"/>
        <end position="266"/>
    </location>
</feature>
<dbReference type="Gene3D" id="1.10.10.60">
    <property type="entry name" value="Homeodomain-like"/>
    <property type="match status" value="2"/>
</dbReference>
<reference evidence="2" key="1">
    <citation type="submission" date="2020-11" db="EMBL/GenBank/DDBJ databases">
        <title>Chlorella ohadii genome sequencing and assembly.</title>
        <authorList>
            <person name="Murik O."/>
            <person name="Treves H."/>
            <person name="Kedem I."/>
            <person name="Shotland Y."/>
            <person name="Kaplan A."/>
        </authorList>
    </citation>
    <scope>NUCLEOTIDE SEQUENCE</scope>
    <source>
        <strain evidence="2">1</strain>
    </source>
</reference>